<evidence type="ECO:0000313" key="3">
    <source>
        <dbReference type="Proteomes" id="UP000481861"/>
    </source>
</evidence>
<proteinExistence type="predicted"/>
<organism evidence="2 3">
    <name type="scientific">Massariosphaeria phaeospora</name>
    <dbReference type="NCBI Taxonomy" id="100035"/>
    <lineage>
        <taxon>Eukaryota</taxon>
        <taxon>Fungi</taxon>
        <taxon>Dikarya</taxon>
        <taxon>Ascomycota</taxon>
        <taxon>Pezizomycotina</taxon>
        <taxon>Dothideomycetes</taxon>
        <taxon>Pleosporomycetidae</taxon>
        <taxon>Pleosporales</taxon>
        <taxon>Pleosporales incertae sedis</taxon>
        <taxon>Massariosphaeria</taxon>
    </lineage>
</organism>
<dbReference type="GO" id="GO:0003676">
    <property type="term" value="F:nucleic acid binding"/>
    <property type="evidence" value="ECO:0007669"/>
    <property type="project" value="InterPro"/>
</dbReference>
<accession>A0A7C8MTX2</accession>
<dbReference type="Proteomes" id="UP000481861">
    <property type="component" value="Unassembled WGS sequence"/>
</dbReference>
<dbReference type="Gene3D" id="3.30.420.10">
    <property type="entry name" value="Ribonuclease H-like superfamily/Ribonuclease H"/>
    <property type="match status" value="1"/>
</dbReference>
<evidence type="ECO:0000259" key="1">
    <source>
        <dbReference type="PROSITE" id="PS50879"/>
    </source>
</evidence>
<evidence type="ECO:0000313" key="2">
    <source>
        <dbReference type="EMBL" id="KAF2874825.1"/>
    </source>
</evidence>
<comment type="caution">
    <text evidence="2">The sequence shown here is derived from an EMBL/GenBank/DDBJ whole genome shotgun (WGS) entry which is preliminary data.</text>
</comment>
<dbReference type="EMBL" id="JAADJZ010000005">
    <property type="protein sequence ID" value="KAF2874825.1"/>
    <property type="molecule type" value="Genomic_DNA"/>
</dbReference>
<dbReference type="Pfam" id="PF00075">
    <property type="entry name" value="RNase_H"/>
    <property type="match status" value="1"/>
</dbReference>
<sequence>MDLYPFPAAIQIQDRVSAHQYSSAVYAQGAIDRCLVMWADASIDPSGLSASAVRYLGPSSQRWKESVTLNSLQYGSSGSYEGEFIAILEAFRLAHELALAGAFDRLVIFSDCQSVLKALAKNKGFPVMSSPALVYDMYCYAYALYGAGIEVELRWVPGHAGVGGNVRADKLAQRVRRLAQEIMADEAPGLVVKNVVTTTSSRESLRLALLGRWAHGIQRECGQRQESVFDIESQYVKNILDMFPAIPEYLRQQMLETAQREWIAGAAMQIETLLGLGEVGVEWWGGY</sequence>
<protein>
    <recommendedName>
        <fullName evidence="1">RNase H type-1 domain-containing protein</fullName>
    </recommendedName>
</protein>
<dbReference type="OrthoDB" id="3926137at2759"/>
<dbReference type="InterPro" id="IPR036397">
    <property type="entry name" value="RNaseH_sf"/>
</dbReference>
<dbReference type="GO" id="GO:0004523">
    <property type="term" value="F:RNA-DNA hybrid ribonuclease activity"/>
    <property type="evidence" value="ECO:0007669"/>
    <property type="project" value="InterPro"/>
</dbReference>
<gene>
    <name evidence="2" type="ORF">BDV95DRAFT_603617</name>
</gene>
<name>A0A7C8MTX2_9PLEO</name>
<keyword evidence="3" id="KW-1185">Reference proteome</keyword>
<dbReference type="InterPro" id="IPR012337">
    <property type="entry name" value="RNaseH-like_sf"/>
</dbReference>
<dbReference type="AlphaFoldDB" id="A0A7C8MTX2"/>
<reference evidence="2 3" key="1">
    <citation type="submission" date="2020-01" db="EMBL/GenBank/DDBJ databases">
        <authorList>
            <consortium name="DOE Joint Genome Institute"/>
            <person name="Haridas S."/>
            <person name="Albert R."/>
            <person name="Binder M."/>
            <person name="Bloem J."/>
            <person name="Labutti K."/>
            <person name="Salamov A."/>
            <person name="Andreopoulos B."/>
            <person name="Baker S.E."/>
            <person name="Barry K."/>
            <person name="Bills G."/>
            <person name="Bluhm B.H."/>
            <person name="Cannon C."/>
            <person name="Castanera R."/>
            <person name="Culley D.E."/>
            <person name="Daum C."/>
            <person name="Ezra D."/>
            <person name="Gonzalez J.B."/>
            <person name="Henrissat B."/>
            <person name="Kuo A."/>
            <person name="Liang C."/>
            <person name="Lipzen A."/>
            <person name="Lutzoni F."/>
            <person name="Magnuson J."/>
            <person name="Mondo S."/>
            <person name="Nolan M."/>
            <person name="Ohm R."/>
            <person name="Pangilinan J."/>
            <person name="Park H.-J.H."/>
            <person name="Ramirez L."/>
            <person name="Alfaro M."/>
            <person name="Sun H."/>
            <person name="Tritt A."/>
            <person name="Yoshinaga Y."/>
            <person name="Zwiers L.-H.L."/>
            <person name="Turgeon B.G."/>
            <person name="Goodwin S.B."/>
            <person name="Spatafora J.W."/>
            <person name="Crous P.W."/>
            <person name="Grigoriev I.V."/>
        </authorList>
    </citation>
    <scope>NUCLEOTIDE SEQUENCE [LARGE SCALE GENOMIC DNA]</scope>
    <source>
        <strain evidence="2 3">CBS 611.86</strain>
    </source>
</reference>
<dbReference type="InterPro" id="IPR002156">
    <property type="entry name" value="RNaseH_domain"/>
</dbReference>
<dbReference type="SUPFAM" id="SSF53098">
    <property type="entry name" value="Ribonuclease H-like"/>
    <property type="match status" value="1"/>
</dbReference>
<dbReference type="PROSITE" id="PS50879">
    <property type="entry name" value="RNASE_H_1"/>
    <property type="match status" value="1"/>
</dbReference>
<feature type="domain" description="RNase H type-1" evidence="1">
    <location>
        <begin position="31"/>
        <end position="177"/>
    </location>
</feature>
<dbReference type="CDD" id="cd09276">
    <property type="entry name" value="Rnase_HI_RT_non_LTR"/>
    <property type="match status" value="1"/>
</dbReference>